<accession>A0ABX8WEU9</accession>
<keyword evidence="1" id="KW-0812">Transmembrane</keyword>
<evidence type="ECO:0008006" key="4">
    <source>
        <dbReference type="Google" id="ProtNLM"/>
    </source>
</evidence>
<name>A0ABX8WEU9_9LACO</name>
<dbReference type="RefSeq" id="WP_220220280.1">
    <property type="nucleotide sequence ID" value="NZ_CP048268.1"/>
</dbReference>
<keyword evidence="1" id="KW-0472">Membrane</keyword>
<dbReference type="EMBL" id="CP048268">
    <property type="protein sequence ID" value="QYN53626.1"/>
    <property type="molecule type" value="Genomic_DNA"/>
</dbReference>
<sequence>MDFFKRIEKFIVAAIVFYFILNMGINLYHFSLETIAYNAFKNERSLGYYSYDQKTYDVLKKSKDRHFKITSENQSTGNILEYDGIINHKHCVVNYDVKPIFKISVRDVSLLEN</sequence>
<evidence type="ECO:0000313" key="2">
    <source>
        <dbReference type="EMBL" id="QYN53626.1"/>
    </source>
</evidence>
<dbReference type="Proteomes" id="UP000826550">
    <property type="component" value="Chromosome"/>
</dbReference>
<feature type="transmembrane region" description="Helical" evidence="1">
    <location>
        <begin position="12"/>
        <end position="30"/>
    </location>
</feature>
<gene>
    <name evidence="2" type="ORF">GYM71_09440</name>
</gene>
<organism evidence="2 3">
    <name type="scientific">Lactobacillus panisapium</name>
    <dbReference type="NCBI Taxonomy" id="2012495"/>
    <lineage>
        <taxon>Bacteria</taxon>
        <taxon>Bacillati</taxon>
        <taxon>Bacillota</taxon>
        <taxon>Bacilli</taxon>
        <taxon>Lactobacillales</taxon>
        <taxon>Lactobacillaceae</taxon>
        <taxon>Lactobacillus</taxon>
    </lineage>
</organism>
<evidence type="ECO:0000313" key="3">
    <source>
        <dbReference type="Proteomes" id="UP000826550"/>
    </source>
</evidence>
<evidence type="ECO:0000256" key="1">
    <source>
        <dbReference type="SAM" id="Phobius"/>
    </source>
</evidence>
<reference evidence="2 3" key="1">
    <citation type="submission" date="2020-01" db="EMBL/GenBank/DDBJ databases">
        <title>Vast differences in strain-level diversity in the gut microbiota of two closely related honey bee species.</title>
        <authorList>
            <person name="Ellegaard K.M."/>
            <person name="Suenami S."/>
            <person name="Miyazaki R."/>
            <person name="Engel P."/>
        </authorList>
    </citation>
    <scope>NUCLEOTIDE SEQUENCE [LARGE SCALE GENOMIC DNA]</scope>
    <source>
        <strain evidence="2 3">ESL0416</strain>
    </source>
</reference>
<keyword evidence="1" id="KW-1133">Transmembrane helix</keyword>
<protein>
    <recommendedName>
        <fullName evidence="4">YxeA family protein</fullName>
    </recommendedName>
</protein>
<proteinExistence type="predicted"/>
<keyword evidence="3" id="KW-1185">Reference proteome</keyword>